<dbReference type="InterPro" id="IPR000944">
    <property type="entry name" value="Tscrpt_reg_Rrf2"/>
</dbReference>
<dbReference type="Proteomes" id="UP000198305">
    <property type="component" value="Unassembled WGS sequence"/>
</dbReference>
<gene>
    <name evidence="2" type="ORF">SAMN05192560_1790</name>
</gene>
<evidence type="ECO:0000313" key="2">
    <source>
        <dbReference type="EMBL" id="SNR92906.1"/>
    </source>
</evidence>
<sequence>MQLTKFTDLGLRVLMYVSQYERTQPITISEIATQFNIPRNHLIKVVTFLNKTGWIQTTRGPNGGLRLGIDPASLRLGHIIRVLEGSTSLVNCQDPVCPLAGLCGLRHALDQGLNNFYEFMDSYSLQDVIRNPTANVIIKLQRNHLAEAH</sequence>
<keyword evidence="3" id="KW-1185">Reference proteome</keyword>
<dbReference type="EMBL" id="FZOA01000007">
    <property type="protein sequence ID" value="SNR92906.1"/>
    <property type="molecule type" value="Genomic_DNA"/>
</dbReference>
<accession>A0A239AB62</accession>
<reference evidence="3" key="1">
    <citation type="submission" date="2017-06" db="EMBL/GenBank/DDBJ databases">
        <authorList>
            <person name="Varghese N."/>
            <person name="Submissions S."/>
        </authorList>
    </citation>
    <scope>NUCLEOTIDE SEQUENCE [LARGE SCALE GENOMIC DNA]</scope>
    <source>
        <strain evidence="3">Ca-68</strain>
    </source>
</reference>
<dbReference type="GO" id="GO:0003677">
    <property type="term" value="F:DNA binding"/>
    <property type="evidence" value="ECO:0007669"/>
    <property type="project" value="UniProtKB-KW"/>
</dbReference>
<dbReference type="PANTHER" id="PTHR33221">
    <property type="entry name" value="WINGED HELIX-TURN-HELIX TRANSCRIPTIONAL REGULATOR, RRF2 FAMILY"/>
    <property type="match status" value="1"/>
</dbReference>
<dbReference type="InterPro" id="IPR036390">
    <property type="entry name" value="WH_DNA-bd_sf"/>
</dbReference>
<dbReference type="GO" id="GO:0003700">
    <property type="term" value="F:DNA-binding transcription factor activity"/>
    <property type="evidence" value="ECO:0007669"/>
    <property type="project" value="TreeGrafter"/>
</dbReference>
<dbReference type="PROSITE" id="PS51197">
    <property type="entry name" value="HTH_RRF2_2"/>
    <property type="match status" value="1"/>
</dbReference>
<keyword evidence="1" id="KW-0238">DNA-binding</keyword>
<evidence type="ECO:0000313" key="3">
    <source>
        <dbReference type="Proteomes" id="UP000198305"/>
    </source>
</evidence>
<protein>
    <submittedName>
        <fullName evidence="2">Transcriptional regulator, BadM/Rrf2 family</fullName>
    </submittedName>
</protein>
<dbReference type="PANTHER" id="PTHR33221:SF4">
    <property type="entry name" value="HTH-TYPE TRANSCRIPTIONAL REPRESSOR NSRR"/>
    <property type="match status" value="1"/>
</dbReference>
<dbReference type="RefSeq" id="WP_179212123.1">
    <property type="nucleotide sequence ID" value="NZ_FZOA01000007.1"/>
</dbReference>
<dbReference type="InterPro" id="IPR036388">
    <property type="entry name" value="WH-like_DNA-bd_sf"/>
</dbReference>
<dbReference type="Pfam" id="PF02082">
    <property type="entry name" value="Rrf2"/>
    <property type="match status" value="1"/>
</dbReference>
<dbReference type="NCBIfam" id="TIGR00738">
    <property type="entry name" value="rrf2_super"/>
    <property type="match status" value="1"/>
</dbReference>
<evidence type="ECO:0000256" key="1">
    <source>
        <dbReference type="ARBA" id="ARBA00023125"/>
    </source>
</evidence>
<proteinExistence type="predicted"/>
<dbReference type="AlphaFoldDB" id="A0A239AB62"/>
<dbReference type="Gene3D" id="1.10.10.10">
    <property type="entry name" value="Winged helix-like DNA-binding domain superfamily/Winged helix DNA-binding domain"/>
    <property type="match status" value="1"/>
</dbReference>
<dbReference type="GO" id="GO:0005829">
    <property type="term" value="C:cytosol"/>
    <property type="evidence" value="ECO:0007669"/>
    <property type="project" value="TreeGrafter"/>
</dbReference>
<name>A0A239AB62_9PROT</name>
<dbReference type="SUPFAM" id="SSF46785">
    <property type="entry name" value="Winged helix' DNA-binding domain"/>
    <property type="match status" value="1"/>
</dbReference>
<organism evidence="2 3">
    <name type="scientific">Methylobacillus rhizosphaerae</name>
    <dbReference type="NCBI Taxonomy" id="551994"/>
    <lineage>
        <taxon>Bacteria</taxon>
        <taxon>Pseudomonadati</taxon>
        <taxon>Pseudomonadota</taxon>
        <taxon>Betaproteobacteria</taxon>
        <taxon>Nitrosomonadales</taxon>
        <taxon>Methylophilaceae</taxon>
        <taxon>Methylobacillus</taxon>
    </lineage>
</organism>